<dbReference type="Gene3D" id="3.40.50.300">
    <property type="entry name" value="P-loop containing nucleotide triphosphate hydrolases"/>
    <property type="match status" value="1"/>
</dbReference>
<organism evidence="5 6">
    <name type="scientific">Leptospira kmetyi</name>
    <dbReference type="NCBI Taxonomy" id="408139"/>
    <lineage>
        <taxon>Bacteria</taxon>
        <taxon>Pseudomonadati</taxon>
        <taxon>Spirochaetota</taxon>
        <taxon>Spirochaetia</taxon>
        <taxon>Leptospirales</taxon>
        <taxon>Leptospiraceae</taxon>
        <taxon>Leptospira</taxon>
    </lineage>
</organism>
<comment type="similarity">
    <text evidence="1">Belongs to the AAA ATPase family.</text>
</comment>
<dbReference type="Proteomes" id="UP000231919">
    <property type="component" value="Unassembled WGS sequence"/>
</dbReference>
<dbReference type="InterPro" id="IPR050221">
    <property type="entry name" value="26S_Proteasome_ATPase"/>
</dbReference>
<proteinExistence type="inferred from homology"/>
<comment type="caution">
    <text evidence="5">The sequence shown here is derived from an EMBL/GenBank/DDBJ whole genome shotgun (WGS) entry which is preliminary data.</text>
</comment>
<keyword evidence="6" id="KW-1185">Reference proteome</keyword>
<keyword evidence="3" id="KW-0067">ATP-binding</keyword>
<evidence type="ECO:0000256" key="1">
    <source>
        <dbReference type="ARBA" id="ARBA00006914"/>
    </source>
</evidence>
<name>A0ABX4N8H6_9LEPT</name>
<evidence type="ECO:0000259" key="4">
    <source>
        <dbReference type="SMART" id="SM00382"/>
    </source>
</evidence>
<keyword evidence="2" id="KW-0547">Nucleotide-binding</keyword>
<gene>
    <name evidence="5" type="ORF">CH378_18115</name>
</gene>
<dbReference type="InterPro" id="IPR003593">
    <property type="entry name" value="AAA+_ATPase"/>
</dbReference>
<dbReference type="SMART" id="SM00382">
    <property type="entry name" value="AAA"/>
    <property type="match status" value="1"/>
</dbReference>
<protein>
    <recommendedName>
        <fullName evidence="4">AAA+ ATPase domain-containing protein</fullName>
    </recommendedName>
</protein>
<dbReference type="EMBL" id="NPDP01000040">
    <property type="protein sequence ID" value="PJZ28392.1"/>
    <property type="molecule type" value="Genomic_DNA"/>
</dbReference>
<evidence type="ECO:0000313" key="5">
    <source>
        <dbReference type="EMBL" id="PJZ28392.1"/>
    </source>
</evidence>
<evidence type="ECO:0000313" key="6">
    <source>
        <dbReference type="Proteomes" id="UP000231919"/>
    </source>
</evidence>
<sequence length="367" mass="41329">MDSERAKSLDKLLIGIVADGLRNDIESLIMRSRRFSSAIKEENPSLAKSITSLLGNYNVTRSASQNPLPVDSDTRQNLLIKTFPVVLEEVPIWNEEIKSKLNRFILERTKAPELERAGFKAARSILIVGPPGVGKTLSAKWIASELNLPLLTLDLATVMSSYLGKTGSNIRSVLNYAKMSPNVLLMDEFDAIAKKRNDDADVGELKRLVTVLLQAIDEWPSSSILIAATNHGELLDRAIWRRFDLTIEFSNPNISLIKEFLIQKEVPDSLAEVLSKSIKEESFSNIDKKIIQAKKNTLLGNQNIIEAIFDEFHMQEVDFKGESKLLRNFRILKYYKEGISQRKISDKLNVSRVVVKNVLSNFNQEEG</sequence>
<dbReference type="InterPro" id="IPR027417">
    <property type="entry name" value="P-loop_NTPase"/>
</dbReference>
<dbReference type="SUPFAM" id="SSF52540">
    <property type="entry name" value="P-loop containing nucleoside triphosphate hydrolases"/>
    <property type="match status" value="1"/>
</dbReference>
<dbReference type="PANTHER" id="PTHR23073">
    <property type="entry name" value="26S PROTEASOME REGULATORY SUBUNIT"/>
    <property type="match status" value="1"/>
</dbReference>
<reference evidence="5 6" key="1">
    <citation type="submission" date="2017-07" db="EMBL/GenBank/DDBJ databases">
        <title>Leptospira spp. isolated from tropical soils.</title>
        <authorList>
            <person name="Thibeaux R."/>
            <person name="Iraola G."/>
            <person name="Ferres I."/>
            <person name="Bierque E."/>
            <person name="Girault D."/>
            <person name="Soupe-Gilbert M.-E."/>
            <person name="Picardeau M."/>
            <person name="Goarant C."/>
        </authorList>
    </citation>
    <scope>NUCLEOTIDE SEQUENCE [LARGE SCALE GENOMIC DNA]</scope>
    <source>
        <strain evidence="5 6">JW2-C-B1</strain>
    </source>
</reference>
<evidence type="ECO:0000256" key="2">
    <source>
        <dbReference type="ARBA" id="ARBA00022741"/>
    </source>
</evidence>
<evidence type="ECO:0000256" key="3">
    <source>
        <dbReference type="ARBA" id="ARBA00022840"/>
    </source>
</evidence>
<feature type="domain" description="AAA+ ATPase" evidence="4">
    <location>
        <begin position="121"/>
        <end position="253"/>
    </location>
</feature>
<dbReference type="CDD" id="cd19481">
    <property type="entry name" value="RecA-like_protease"/>
    <property type="match status" value="1"/>
</dbReference>
<accession>A0ABX4N8H6</accession>
<dbReference type="Pfam" id="PF00004">
    <property type="entry name" value="AAA"/>
    <property type="match status" value="1"/>
</dbReference>
<dbReference type="RefSeq" id="WP_100756312.1">
    <property type="nucleotide sequence ID" value="NZ_NPDP01000040.1"/>
</dbReference>
<dbReference type="InterPro" id="IPR003959">
    <property type="entry name" value="ATPase_AAA_core"/>
</dbReference>